<dbReference type="EMBL" id="CP024608">
    <property type="protein sequence ID" value="ATQ74328.1"/>
    <property type="molecule type" value="Genomic_DNA"/>
</dbReference>
<sequence length="263" mass="26711">MSVRPFTLLGTSVLDTVRAALAGAVAQWAGAWGVDPALATVEVLRASERGASGFAWQQCWSDAGRSVWLGWQNELGADVQRAVFAPDPGYAPSLARLAPAGAELAFTRLQAGVRESLLAGATRAAGAMAAVPPALFAQGGGALLLRVRLGKQALDCLLNAEAVSALAPAPDQPVAALAALDYLQVLRAVPVTLTVRAGGARIGLGNLMTAGAGDVIRLDNSVDDTVTLVGPGGNALFEAYLGQRDGMVAVELSSTSLSLNGAA</sequence>
<dbReference type="InterPro" id="IPR036429">
    <property type="entry name" value="SpoA-like_sf"/>
</dbReference>
<reference evidence="2" key="1">
    <citation type="submission" date="2017-10" db="EMBL/GenBank/DDBJ databases">
        <title>Massilia psychrophilum sp. nov., a novel purple-pigmented bacterium isolated from Tianshan glacier, Xinjiang Municipality, China.</title>
        <authorList>
            <person name="Wang H."/>
        </authorList>
    </citation>
    <scope>NUCLEOTIDE SEQUENCE [LARGE SCALE GENOMIC DNA]</scope>
    <source>
        <strain evidence="2">B2</strain>
    </source>
</reference>
<accession>A0A2D2DH66</accession>
<dbReference type="Pfam" id="PF01052">
    <property type="entry name" value="FliMN_C"/>
    <property type="match status" value="1"/>
</dbReference>
<evidence type="ECO:0000313" key="3">
    <source>
        <dbReference type="Proteomes" id="UP000229897"/>
    </source>
</evidence>
<organism evidence="2 3">
    <name type="scientific">Massilia violaceinigra</name>
    <dbReference type="NCBI Taxonomy" id="2045208"/>
    <lineage>
        <taxon>Bacteria</taxon>
        <taxon>Pseudomonadati</taxon>
        <taxon>Pseudomonadota</taxon>
        <taxon>Betaproteobacteria</taxon>
        <taxon>Burkholderiales</taxon>
        <taxon>Oxalobacteraceae</taxon>
        <taxon>Telluria group</taxon>
        <taxon>Massilia</taxon>
    </lineage>
</organism>
<evidence type="ECO:0000259" key="1">
    <source>
        <dbReference type="Pfam" id="PF01052"/>
    </source>
</evidence>
<dbReference type="Proteomes" id="UP000229897">
    <property type="component" value="Chromosome"/>
</dbReference>
<feature type="domain" description="Flagellar motor switch protein FliN-like C-terminal" evidence="1">
    <location>
        <begin position="186"/>
        <end position="253"/>
    </location>
</feature>
<dbReference type="KEGG" id="mass:CR152_07255"/>
<dbReference type="Gene3D" id="2.30.330.10">
    <property type="entry name" value="SpoA-like"/>
    <property type="match status" value="1"/>
</dbReference>
<evidence type="ECO:0000313" key="2">
    <source>
        <dbReference type="EMBL" id="ATQ74328.1"/>
    </source>
</evidence>
<protein>
    <recommendedName>
        <fullName evidence="1">Flagellar motor switch protein FliN-like C-terminal domain-containing protein</fullName>
    </recommendedName>
</protein>
<dbReference type="RefSeq" id="WP_099874313.1">
    <property type="nucleotide sequence ID" value="NZ_CP024608.1"/>
</dbReference>
<dbReference type="OrthoDB" id="8779584at2"/>
<proteinExistence type="predicted"/>
<name>A0A2D2DH66_9BURK</name>
<dbReference type="SUPFAM" id="SSF101801">
    <property type="entry name" value="Surface presentation of antigens (SPOA)"/>
    <property type="match status" value="1"/>
</dbReference>
<dbReference type="AlphaFoldDB" id="A0A2D2DH66"/>
<gene>
    <name evidence="2" type="ORF">CR152_07255</name>
</gene>
<keyword evidence="3" id="KW-1185">Reference proteome</keyword>
<dbReference type="InterPro" id="IPR001543">
    <property type="entry name" value="FliN-like_C"/>
</dbReference>